<name>A0AAJ6B398_9MICO</name>
<dbReference type="EMBL" id="CP119321">
    <property type="protein sequence ID" value="WEK13895.1"/>
    <property type="molecule type" value="Genomic_DNA"/>
</dbReference>
<keyword evidence="1" id="KW-1133">Transmembrane helix</keyword>
<dbReference type="Proteomes" id="UP001213972">
    <property type="component" value="Chromosome"/>
</dbReference>
<protein>
    <submittedName>
        <fullName evidence="2">Uncharacterized protein</fullName>
    </submittedName>
</protein>
<keyword evidence="1" id="KW-0812">Transmembrane</keyword>
<dbReference type="AlphaFoldDB" id="A0AAJ6B398"/>
<gene>
    <name evidence="2" type="ORF">P0Y48_01395</name>
</gene>
<feature type="transmembrane region" description="Helical" evidence="1">
    <location>
        <begin position="6"/>
        <end position="24"/>
    </location>
</feature>
<sequence>MTGILIPVPALILAAVGLLMAITARMREAAAEARVQELEQRDARRVIGEKLRVYSNIRTEGGQMGAAELDGFVDALRQGGGAANLAQWIAERHNAIDPNRADDTTDEAALKGARYLLNFELSDRISHWVTTGETLTGRAADASEPDQRGRA</sequence>
<evidence type="ECO:0000256" key="1">
    <source>
        <dbReference type="SAM" id="Phobius"/>
    </source>
</evidence>
<evidence type="ECO:0000313" key="3">
    <source>
        <dbReference type="Proteomes" id="UP001213972"/>
    </source>
</evidence>
<keyword evidence="1" id="KW-0472">Membrane</keyword>
<accession>A0AAJ6B398</accession>
<organism evidence="2 3">
    <name type="scientific">Candidatus Microbacterium phytovorans</name>
    <dbReference type="NCBI Taxonomy" id="3121374"/>
    <lineage>
        <taxon>Bacteria</taxon>
        <taxon>Bacillati</taxon>
        <taxon>Actinomycetota</taxon>
        <taxon>Actinomycetes</taxon>
        <taxon>Micrococcales</taxon>
        <taxon>Microbacteriaceae</taxon>
        <taxon>Microbacterium</taxon>
    </lineage>
</organism>
<proteinExistence type="predicted"/>
<evidence type="ECO:0000313" key="2">
    <source>
        <dbReference type="EMBL" id="WEK13895.1"/>
    </source>
</evidence>
<reference evidence="2" key="1">
    <citation type="submission" date="2023-03" db="EMBL/GenBank/DDBJ databases">
        <title>Andean soil-derived lignocellulolytic bacterial consortium as a source of novel taxa and putative plastic-active enzymes.</title>
        <authorList>
            <person name="Diaz-Garcia L."/>
            <person name="Chuvochina M."/>
            <person name="Feuerriegel G."/>
            <person name="Bunk B."/>
            <person name="Sproer C."/>
            <person name="Streit W.R."/>
            <person name="Rodriguez L.M."/>
            <person name="Overmann J."/>
            <person name="Jimenez D.J."/>
        </authorList>
    </citation>
    <scope>NUCLEOTIDE SEQUENCE</scope>
    <source>
        <strain evidence="2">MAG 4610</strain>
    </source>
</reference>